<organism evidence="1">
    <name type="scientific">Anguilla anguilla</name>
    <name type="common">European freshwater eel</name>
    <name type="synonym">Muraena anguilla</name>
    <dbReference type="NCBI Taxonomy" id="7936"/>
    <lineage>
        <taxon>Eukaryota</taxon>
        <taxon>Metazoa</taxon>
        <taxon>Chordata</taxon>
        <taxon>Craniata</taxon>
        <taxon>Vertebrata</taxon>
        <taxon>Euteleostomi</taxon>
        <taxon>Actinopterygii</taxon>
        <taxon>Neopterygii</taxon>
        <taxon>Teleostei</taxon>
        <taxon>Anguilliformes</taxon>
        <taxon>Anguillidae</taxon>
        <taxon>Anguilla</taxon>
    </lineage>
</organism>
<proteinExistence type="predicted"/>
<reference evidence="1" key="1">
    <citation type="submission" date="2014-11" db="EMBL/GenBank/DDBJ databases">
        <authorList>
            <person name="Amaro Gonzalez C."/>
        </authorList>
    </citation>
    <scope>NUCLEOTIDE SEQUENCE</scope>
</reference>
<reference evidence="1" key="2">
    <citation type="journal article" date="2015" name="Fish Shellfish Immunol.">
        <title>Early steps in the European eel (Anguilla anguilla)-Vibrio vulnificus interaction in the gills: Role of the RtxA13 toxin.</title>
        <authorList>
            <person name="Callol A."/>
            <person name="Pajuelo D."/>
            <person name="Ebbesson L."/>
            <person name="Teles M."/>
            <person name="MacKenzie S."/>
            <person name="Amaro C."/>
        </authorList>
    </citation>
    <scope>NUCLEOTIDE SEQUENCE</scope>
</reference>
<evidence type="ECO:0000313" key="1">
    <source>
        <dbReference type="EMBL" id="JAH92817.1"/>
    </source>
</evidence>
<accession>A0A0E9WR29</accession>
<name>A0A0E9WR29_ANGAN</name>
<sequence length="69" mass="8040">MCTEYCFNSIFGAMHFYRENKSEDQHLDTTSKYFAIHHVTYVLASFLTLGHARACQCLFRPQGSHYICV</sequence>
<protein>
    <submittedName>
        <fullName evidence="1">Uncharacterized protein</fullName>
    </submittedName>
</protein>
<dbReference type="AlphaFoldDB" id="A0A0E9WR29"/>
<dbReference type="EMBL" id="GBXM01015760">
    <property type="protein sequence ID" value="JAH92817.1"/>
    <property type="molecule type" value="Transcribed_RNA"/>
</dbReference>